<dbReference type="AlphaFoldDB" id="A0A7X4GQA0"/>
<dbReference type="SMART" id="SM00020">
    <property type="entry name" value="Tryp_SPc"/>
    <property type="match status" value="1"/>
</dbReference>
<dbReference type="GO" id="GO:0006508">
    <property type="term" value="P:proteolysis"/>
    <property type="evidence" value="ECO:0007669"/>
    <property type="project" value="UniProtKB-KW"/>
</dbReference>
<feature type="signal peptide" evidence="1">
    <location>
        <begin position="1"/>
        <end position="25"/>
    </location>
</feature>
<dbReference type="InterPro" id="IPR009003">
    <property type="entry name" value="Peptidase_S1_PA"/>
</dbReference>
<dbReference type="PROSITE" id="PS50240">
    <property type="entry name" value="TRYPSIN_DOM"/>
    <property type="match status" value="1"/>
</dbReference>
<gene>
    <name evidence="3" type="ORF">GTP45_12575</name>
</gene>
<feature type="domain" description="Peptidase S1" evidence="2">
    <location>
        <begin position="46"/>
        <end position="337"/>
    </location>
</feature>
<keyword evidence="1" id="KW-0732">Signal</keyword>
<dbReference type="PROSITE" id="PS00134">
    <property type="entry name" value="TRYPSIN_HIS"/>
    <property type="match status" value="1"/>
</dbReference>
<comment type="caution">
    <text evidence="3">The sequence shown here is derived from an EMBL/GenBank/DDBJ whole genome shotgun (WGS) entry which is preliminary data.</text>
</comment>
<dbReference type="RefSeq" id="WP_161014241.1">
    <property type="nucleotide sequence ID" value="NZ_WWCK01000004.1"/>
</dbReference>
<dbReference type="InterPro" id="IPR018114">
    <property type="entry name" value="TRYPSIN_HIS"/>
</dbReference>
<dbReference type="PANTHER" id="PTHR24260">
    <property type="match status" value="1"/>
</dbReference>
<keyword evidence="4" id="KW-1185">Reference proteome</keyword>
<dbReference type="GO" id="GO:0004252">
    <property type="term" value="F:serine-type endopeptidase activity"/>
    <property type="evidence" value="ECO:0007669"/>
    <property type="project" value="InterPro"/>
</dbReference>
<protein>
    <submittedName>
        <fullName evidence="3">Trypsin-like serine protease</fullName>
    </submittedName>
</protein>
<evidence type="ECO:0000259" key="2">
    <source>
        <dbReference type="PROSITE" id="PS50240"/>
    </source>
</evidence>
<accession>A0A7X4GQA0</accession>
<dbReference type="Gene3D" id="2.40.10.10">
    <property type="entry name" value="Trypsin-like serine proteases"/>
    <property type="match status" value="1"/>
</dbReference>
<sequence length="368" mass="38178">MRFQSVALKLVAIATSLMAASAAQASNADLLTPLTGNTSDPSNWHFLPGQSFNGVAGALDGVARLSFKNSAGSWACSGSLLAGGQYVLTAAHCADNFTSMKVDFGVVNNVATVSRTVAVGNAYVNPNWTGELDTGADIAILKLDQAVTSIQGYKLSTTNDVGKTFLMAGYGTTSNGSLPGGTNWDDYGFGHYGFNTFDVDSKTFNKDADAAIPGWGYDAAYYAPGVTYMSDFDDGTAAHNTLGRIGAEIGAGWTSGTGLGVKEALISGGDSGGGDFIWSGTEWLLSGVHSWGWQGGACEYFGLSGCDLADSNKSSYGDMSGSTATFSHVGWINSVTAVPEPATYGMMLSGLALVGAVARRRRQVRTPR</sequence>
<dbReference type="Proteomes" id="UP000450012">
    <property type="component" value="Unassembled WGS sequence"/>
</dbReference>
<organism evidence="3 4">
    <name type="scientific">Duganella rivi</name>
    <dbReference type="NCBI Taxonomy" id="2666083"/>
    <lineage>
        <taxon>Bacteria</taxon>
        <taxon>Pseudomonadati</taxon>
        <taxon>Pseudomonadota</taxon>
        <taxon>Betaproteobacteria</taxon>
        <taxon>Burkholderiales</taxon>
        <taxon>Oxalobacteraceae</taxon>
        <taxon>Telluria group</taxon>
        <taxon>Duganella</taxon>
    </lineage>
</organism>
<dbReference type="EMBL" id="WWCK01000004">
    <property type="protein sequence ID" value="MYM67663.1"/>
    <property type="molecule type" value="Genomic_DNA"/>
</dbReference>
<dbReference type="InterPro" id="IPR043504">
    <property type="entry name" value="Peptidase_S1_PA_chymotrypsin"/>
</dbReference>
<dbReference type="InterPro" id="IPR051333">
    <property type="entry name" value="CLIP_Serine_Protease"/>
</dbReference>
<feature type="chain" id="PRO_5031071407" evidence="1">
    <location>
        <begin position="26"/>
        <end position="368"/>
    </location>
</feature>
<dbReference type="PANTHER" id="PTHR24260:SF132">
    <property type="entry name" value="PEPTIDASE S1 DOMAIN-CONTAINING PROTEIN"/>
    <property type="match status" value="1"/>
</dbReference>
<evidence type="ECO:0000313" key="3">
    <source>
        <dbReference type="EMBL" id="MYM67663.1"/>
    </source>
</evidence>
<reference evidence="3 4" key="1">
    <citation type="submission" date="2019-12" db="EMBL/GenBank/DDBJ databases">
        <title>Novel species isolated from a subtropical stream in China.</title>
        <authorList>
            <person name="Lu H."/>
        </authorList>
    </citation>
    <scope>NUCLEOTIDE SEQUENCE [LARGE SCALE GENOMIC DNA]</scope>
    <source>
        <strain evidence="3 4">FT55W</strain>
    </source>
</reference>
<keyword evidence="3" id="KW-0645">Protease</keyword>
<dbReference type="NCBIfam" id="NF038126">
    <property type="entry name" value="PEP_CTERM_FxDxF"/>
    <property type="match status" value="1"/>
</dbReference>
<dbReference type="InterPro" id="IPR001254">
    <property type="entry name" value="Trypsin_dom"/>
</dbReference>
<proteinExistence type="predicted"/>
<keyword evidence="3" id="KW-0378">Hydrolase</keyword>
<dbReference type="NCBIfam" id="TIGR02595">
    <property type="entry name" value="PEP_CTERM"/>
    <property type="match status" value="1"/>
</dbReference>
<dbReference type="SUPFAM" id="SSF50494">
    <property type="entry name" value="Trypsin-like serine proteases"/>
    <property type="match status" value="1"/>
</dbReference>
<evidence type="ECO:0000313" key="4">
    <source>
        <dbReference type="Proteomes" id="UP000450012"/>
    </source>
</evidence>
<dbReference type="Pfam" id="PF00089">
    <property type="entry name" value="Trypsin"/>
    <property type="match status" value="1"/>
</dbReference>
<dbReference type="Pfam" id="PF07589">
    <property type="entry name" value="PEP-CTERM"/>
    <property type="match status" value="1"/>
</dbReference>
<dbReference type="InterPro" id="IPR013424">
    <property type="entry name" value="Ice-binding_C"/>
</dbReference>
<evidence type="ECO:0000256" key="1">
    <source>
        <dbReference type="SAM" id="SignalP"/>
    </source>
</evidence>
<name>A0A7X4GQA0_9BURK</name>